<dbReference type="GO" id="GO:0048468">
    <property type="term" value="P:cell development"/>
    <property type="evidence" value="ECO:0007669"/>
    <property type="project" value="UniProtKB-ARBA"/>
</dbReference>
<evidence type="ECO:0000256" key="7">
    <source>
        <dbReference type="ARBA" id="ARBA00023136"/>
    </source>
</evidence>
<dbReference type="GO" id="GO:0005524">
    <property type="term" value="F:ATP binding"/>
    <property type="evidence" value="ECO:0007669"/>
    <property type="project" value="UniProtKB-UniRule"/>
</dbReference>
<evidence type="ECO:0000256" key="10">
    <source>
        <dbReference type="PROSITE-ProRule" id="PRU10141"/>
    </source>
</evidence>
<evidence type="ECO:0000256" key="2">
    <source>
        <dbReference type="ARBA" id="ARBA00004308"/>
    </source>
</evidence>
<feature type="compositionally biased region" description="Pro residues" evidence="11">
    <location>
        <begin position="820"/>
        <end position="838"/>
    </location>
</feature>
<dbReference type="PROSITE" id="PS00107">
    <property type="entry name" value="PROTEIN_KINASE_ATP"/>
    <property type="match status" value="1"/>
</dbReference>
<evidence type="ECO:0000256" key="4">
    <source>
        <dbReference type="ARBA" id="ARBA00022741"/>
    </source>
</evidence>
<evidence type="ECO:0000313" key="13">
    <source>
        <dbReference type="EMBL" id="PFX24039.1"/>
    </source>
</evidence>
<dbReference type="InterPro" id="IPR011009">
    <property type="entry name" value="Kinase-like_dom_sf"/>
</dbReference>
<dbReference type="SUPFAM" id="SSF56112">
    <property type="entry name" value="Protein kinase-like (PK-like)"/>
    <property type="match status" value="1"/>
</dbReference>
<evidence type="ECO:0000256" key="3">
    <source>
        <dbReference type="ARBA" id="ARBA00022679"/>
    </source>
</evidence>
<dbReference type="Gene3D" id="3.30.200.20">
    <property type="entry name" value="Phosphorylase Kinase, domain 1"/>
    <property type="match status" value="1"/>
</dbReference>
<comment type="caution">
    <text evidence="13">The sequence shown here is derived from an EMBL/GenBank/DDBJ whole genome shotgun (WGS) entry which is preliminary data.</text>
</comment>
<evidence type="ECO:0000256" key="9">
    <source>
        <dbReference type="ARBA" id="ARBA00051243"/>
    </source>
</evidence>
<evidence type="ECO:0000256" key="8">
    <source>
        <dbReference type="ARBA" id="ARBA00023137"/>
    </source>
</evidence>
<dbReference type="Pfam" id="PF07714">
    <property type="entry name" value="PK_Tyr_Ser-Thr"/>
    <property type="match status" value="1"/>
</dbReference>
<feature type="compositionally biased region" description="Basic residues" evidence="11">
    <location>
        <begin position="594"/>
        <end position="607"/>
    </location>
</feature>
<dbReference type="PANTHER" id="PTHR24416:SF631">
    <property type="entry name" value="SERINE_THREONINE_TYROSINE KINASE 1"/>
    <property type="match status" value="1"/>
</dbReference>
<feature type="region of interest" description="Disordered" evidence="11">
    <location>
        <begin position="555"/>
        <end position="664"/>
    </location>
</feature>
<feature type="binding site" evidence="10">
    <location>
        <position position="63"/>
    </location>
    <ligand>
        <name>ATP</name>
        <dbReference type="ChEBI" id="CHEBI:30616"/>
    </ligand>
</feature>
<sequence length="1006" mass="112296">MFLRAKRKDKKSDSAPSVSPGHQIIQPEDLIIVQGLGEGQYGIVELGKWKPPNAKDEILVAVKSIKDTGEEQLREVLMEVNTMQRLSHDNIVKLFGVTLPSRDTEQLKLITEYAAYGSLEDNLLKKERDICLVSSFCKFAMQVAHGMNYLAKQNLVHRDLSARNILVFTPTLVKVSDFGLARSLEGRAAQITVHRKMAIAWLPPEAIMENQFMLSSDVWSYGITLWEMFSFGQTPWAEMSPLQIKMMLVNEPDKHLLKPDACPDGFYDVMLSCWKRDAKERPPFEEIFERVSKLQPKEAITKVTHNTKEEGHLSYKNKVKVTVIRRIEDGMLYVESEFGNIGLVHEKNLDFNKKALQRHASNNPTNNIGRPFNFSRKDPKQAFSHLQKDAAATPGKTITGVVEDSGAKNLMDFGDDIARDPTNPLSPDRSSGHPGINHGNMPQATTAKRCPKYISMSGRKLAPECVPEETLSLEEDYMSMDHQNRVPQGTNGGEYAMLKEDARPSPGTHLESEAHGLETEVEYAIPYSTRKDRSGLTVNPSHGLSLSWNQSAGTHTLEIPPRLDPHTNTINTTGASTSFPSERELSSSPFGTTPRKKPVPTPRKKKSQSASDDFSDTNRMDDTNSSDTNDDFPRRSNSESSYTPVTQNGTHESPYKKVPPPVPVPYHCSKRMPKTIEDRSNEVGLGEIAELSLEGRPDVGDEDENEFPLDLQDLRWQADLRSEQPVKNKHYITIKTPVPNGESFTFPNPQGQELCSGPQTATSTVEGSLGAAFNDYLTQDHVYENAKTLKPSPGNPRDLSPNGEGNFEDTQPIYDKPLNLPMPPEIPPQVLNQPPPSPNDLFGGPNHQPPVFAGWENAPGTNDWPYGVEHMNAVNQPPILTAQFDESHEPFNPVGPANPVQPVDPATQPDDQVQTAEEGTYGEESDGRIREIRQVCGEELARDWCYAALLQYQGDVEQVVRMAKTQKLSKITGKSEGFCERTLTHCSWNLNRAAEYIIENFENKEV</sequence>
<keyword evidence="8" id="KW-0829">Tyrosine-protein kinase</keyword>
<dbReference type="GO" id="GO:0004714">
    <property type="term" value="F:transmembrane receptor protein tyrosine kinase activity"/>
    <property type="evidence" value="ECO:0007669"/>
    <property type="project" value="UniProtKB-EC"/>
</dbReference>
<comment type="subcellular location">
    <subcellularLocation>
        <location evidence="2">Endomembrane system</location>
    </subcellularLocation>
    <subcellularLocation>
        <location evidence="1">Membrane</location>
        <topology evidence="1">Single-pass membrane protein</topology>
    </subcellularLocation>
</comment>
<dbReference type="PROSITE" id="PS50011">
    <property type="entry name" value="PROTEIN_KINASE_DOM"/>
    <property type="match status" value="1"/>
</dbReference>
<comment type="catalytic activity">
    <reaction evidence="9">
        <text>L-tyrosyl-[protein] + ATP = O-phospho-L-tyrosyl-[protein] + ADP + H(+)</text>
        <dbReference type="Rhea" id="RHEA:10596"/>
        <dbReference type="Rhea" id="RHEA-COMP:10136"/>
        <dbReference type="Rhea" id="RHEA-COMP:20101"/>
        <dbReference type="ChEBI" id="CHEBI:15378"/>
        <dbReference type="ChEBI" id="CHEBI:30616"/>
        <dbReference type="ChEBI" id="CHEBI:46858"/>
        <dbReference type="ChEBI" id="CHEBI:61978"/>
        <dbReference type="ChEBI" id="CHEBI:456216"/>
        <dbReference type="EC" id="2.7.10.1"/>
    </reaction>
</comment>
<feature type="domain" description="Protein kinase" evidence="12">
    <location>
        <begin position="30"/>
        <end position="294"/>
    </location>
</feature>
<dbReference type="GO" id="GO:0030182">
    <property type="term" value="P:neuron differentiation"/>
    <property type="evidence" value="ECO:0007669"/>
    <property type="project" value="UniProtKB-ARBA"/>
</dbReference>
<dbReference type="PROSITE" id="PS00109">
    <property type="entry name" value="PROTEIN_KINASE_TYR"/>
    <property type="match status" value="1"/>
</dbReference>
<dbReference type="GO" id="GO:0012505">
    <property type="term" value="C:endomembrane system"/>
    <property type="evidence" value="ECO:0007669"/>
    <property type="project" value="UniProtKB-SubCell"/>
</dbReference>
<feature type="region of interest" description="Disordered" evidence="11">
    <location>
        <begin position="786"/>
        <end position="855"/>
    </location>
</feature>
<evidence type="ECO:0000313" key="14">
    <source>
        <dbReference type="Proteomes" id="UP000225706"/>
    </source>
</evidence>
<protein>
    <submittedName>
        <fullName evidence="13">Tyrosine-protein kinase PR2</fullName>
    </submittedName>
</protein>
<reference evidence="14" key="1">
    <citation type="journal article" date="2017" name="bioRxiv">
        <title>Comparative analysis of the genomes of Stylophora pistillata and Acropora digitifera provides evidence for extensive differences between species of corals.</title>
        <authorList>
            <person name="Voolstra C.R."/>
            <person name="Li Y."/>
            <person name="Liew Y.J."/>
            <person name="Baumgarten S."/>
            <person name="Zoccola D."/>
            <person name="Flot J.-F."/>
            <person name="Tambutte S."/>
            <person name="Allemand D."/>
            <person name="Aranda M."/>
        </authorList>
    </citation>
    <scope>NUCLEOTIDE SEQUENCE [LARGE SCALE GENOMIC DNA]</scope>
</reference>
<feature type="region of interest" description="Disordered" evidence="11">
    <location>
        <begin position="886"/>
        <end position="926"/>
    </location>
</feature>
<evidence type="ECO:0000256" key="1">
    <source>
        <dbReference type="ARBA" id="ARBA00004167"/>
    </source>
</evidence>
<dbReference type="InterPro" id="IPR008266">
    <property type="entry name" value="Tyr_kinase_AS"/>
</dbReference>
<keyword evidence="14" id="KW-1185">Reference proteome</keyword>
<accession>A0A2B4S4R2</accession>
<evidence type="ECO:0000256" key="5">
    <source>
        <dbReference type="ARBA" id="ARBA00022777"/>
    </source>
</evidence>
<feature type="compositionally biased region" description="Polar residues" evidence="11">
    <location>
        <begin position="638"/>
        <end position="651"/>
    </location>
</feature>
<dbReference type="PRINTS" id="PR00109">
    <property type="entry name" value="TYRKINASE"/>
</dbReference>
<dbReference type="GO" id="GO:0043235">
    <property type="term" value="C:receptor complex"/>
    <property type="evidence" value="ECO:0007669"/>
    <property type="project" value="TreeGrafter"/>
</dbReference>
<dbReference type="PANTHER" id="PTHR24416">
    <property type="entry name" value="TYROSINE-PROTEIN KINASE RECEPTOR"/>
    <property type="match status" value="1"/>
</dbReference>
<gene>
    <name evidence="13" type="primary">PR2</name>
    <name evidence="13" type="ORF">AWC38_SpisGene11370</name>
</gene>
<keyword evidence="7" id="KW-0472">Membrane</keyword>
<evidence type="ECO:0000256" key="6">
    <source>
        <dbReference type="ARBA" id="ARBA00022840"/>
    </source>
</evidence>
<keyword evidence="5 13" id="KW-0418">Kinase</keyword>
<dbReference type="OrthoDB" id="5970291at2759"/>
<feature type="region of interest" description="Disordered" evidence="11">
    <location>
        <begin position="422"/>
        <end position="445"/>
    </location>
</feature>
<dbReference type="AlphaFoldDB" id="A0A2B4S4R2"/>
<dbReference type="InterPro" id="IPR017441">
    <property type="entry name" value="Protein_kinase_ATP_BS"/>
</dbReference>
<dbReference type="STRING" id="50429.A0A2B4S4R2"/>
<proteinExistence type="predicted"/>
<dbReference type="GO" id="GO:0007169">
    <property type="term" value="P:cell surface receptor protein tyrosine kinase signaling pathway"/>
    <property type="evidence" value="ECO:0007669"/>
    <property type="project" value="TreeGrafter"/>
</dbReference>
<dbReference type="GO" id="GO:0050793">
    <property type="term" value="P:regulation of developmental process"/>
    <property type="evidence" value="ECO:0007669"/>
    <property type="project" value="UniProtKB-ARBA"/>
</dbReference>
<feature type="compositionally biased region" description="Polar residues" evidence="11">
    <location>
        <begin position="566"/>
        <end position="591"/>
    </location>
</feature>
<evidence type="ECO:0000259" key="12">
    <source>
        <dbReference type="PROSITE" id="PS50011"/>
    </source>
</evidence>
<dbReference type="EMBL" id="LSMT01000188">
    <property type="protein sequence ID" value="PFX24039.1"/>
    <property type="molecule type" value="Genomic_DNA"/>
</dbReference>
<evidence type="ECO:0000256" key="11">
    <source>
        <dbReference type="SAM" id="MobiDB-lite"/>
    </source>
</evidence>
<dbReference type="InterPro" id="IPR050122">
    <property type="entry name" value="RTK"/>
</dbReference>
<organism evidence="13 14">
    <name type="scientific">Stylophora pistillata</name>
    <name type="common">Smooth cauliflower coral</name>
    <dbReference type="NCBI Taxonomy" id="50429"/>
    <lineage>
        <taxon>Eukaryota</taxon>
        <taxon>Metazoa</taxon>
        <taxon>Cnidaria</taxon>
        <taxon>Anthozoa</taxon>
        <taxon>Hexacorallia</taxon>
        <taxon>Scleractinia</taxon>
        <taxon>Astrocoeniina</taxon>
        <taxon>Pocilloporidae</taxon>
        <taxon>Stylophora</taxon>
    </lineage>
</organism>
<dbReference type="FunFam" id="1.10.510.10:FF:001512">
    <property type="entry name" value="Receptor tyrosine-protein kinase erbB-2"/>
    <property type="match status" value="1"/>
</dbReference>
<dbReference type="GO" id="GO:0005886">
    <property type="term" value="C:plasma membrane"/>
    <property type="evidence" value="ECO:0007669"/>
    <property type="project" value="TreeGrafter"/>
</dbReference>
<dbReference type="CDD" id="cd00192">
    <property type="entry name" value="PTKc"/>
    <property type="match status" value="1"/>
</dbReference>
<dbReference type="InterPro" id="IPR001245">
    <property type="entry name" value="Ser-Thr/Tyr_kinase_cat_dom"/>
</dbReference>
<keyword evidence="3" id="KW-0808">Transferase</keyword>
<dbReference type="Proteomes" id="UP000225706">
    <property type="component" value="Unassembled WGS sequence"/>
</dbReference>
<name>A0A2B4S4R2_STYPI</name>
<feature type="region of interest" description="Disordered" evidence="11">
    <location>
        <begin position="1"/>
        <end position="22"/>
    </location>
</feature>
<dbReference type="InterPro" id="IPR000719">
    <property type="entry name" value="Prot_kinase_dom"/>
</dbReference>
<dbReference type="Gene3D" id="1.10.510.10">
    <property type="entry name" value="Transferase(Phosphotransferase) domain 1"/>
    <property type="match status" value="1"/>
</dbReference>
<keyword evidence="6 10" id="KW-0067">ATP-binding</keyword>
<keyword evidence="4 10" id="KW-0547">Nucleotide-binding</keyword>